<evidence type="ECO:0000313" key="4">
    <source>
        <dbReference type="Proteomes" id="UP001143480"/>
    </source>
</evidence>
<comment type="caution">
    <text evidence="3">The sequence shown here is derived from an EMBL/GenBank/DDBJ whole genome shotgun (WGS) entry which is preliminary data.</text>
</comment>
<name>A0A9W6NQ35_9ACTN</name>
<sequence>MPVIRRGRDGVDPAGPGQGRRLWWWRGVALLGAVIVVAGTVAIVTSQGQHTPPLPAKAAPSGGPVCPGLAATSGDGFALASVPIKQGPEANAPSAMECVGWIIERDYPFESGDAAVKAIISKIVAENRRVAQPDGTGPVRPYVRIGVLMPMTDTPTGAMGSSEILHSLEGAYAAQWQANHGVGTDFGDPTPQFQLVLANEGSNKSAWSAAVDGLTALRDGEHPLVAVTGLGISVPETRNAAVALDRARIPTIGAVITSDDMVAPSMFKVSPSNHQYAAALKAYLDARRKARTGDPLTKGYLIWDRNDDNFVATLKTALTDTFDEQFGLSQHNRAFTGSKKPNRGTPQLFADIVRDICTAKPDIVFYAGRDRDLDALVKALKGRETCQNPTKPILIATGATGITVDPALLDQAQIGLLDASCTDVAGWRANAPGTPAHYKSFEAVFTAPAPGGLGFAPGDLDDGYAVLHRDAVAAAVSATRHDAAAKTDAAQGAGGASPLPPGPVDTRNALFGNADNAIPGASGDIFFSELPAGGRANELWPSRKPVPILRFGALVAGWPAGDTYYTP</sequence>
<evidence type="ECO:0008006" key="5">
    <source>
        <dbReference type="Google" id="ProtNLM"/>
    </source>
</evidence>
<reference evidence="3" key="2">
    <citation type="submission" date="2023-01" db="EMBL/GenBank/DDBJ databases">
        <authorList>
            <person name="Sun Q."/>
            <person name="Evtushenko L."/>
        </authorList>
    </citation>
    <scope>NUCLEOTIDE SEQUENCE</scope>
    <source>
        <strain evidence="3">VKM Ac-1321</strain>
    </source>
</reference>
<feature type="transmembrane region" description="Helical" evidence="2">
    <location>
        <begin position="23"/>
        <end position="44"/>
    </location>
</feature>
<reference evidence="3" key="1">
    <citation type="journal article" date="2014" name="Int. J. Syst. Evol. Microbiol.">
        <title>Complete genome sequence of Corynebacterium casei LMG S-19264T (=DSM 44701T), isolated from a smear-ripened cheese.</title>
        <authorList>
            <consortium name="US DOE Joint Genome Institute (JGI-PGF)"/>
            <person name="Walter F."/>
            <person name="Albersmeier A."/>
            <person name="Kalinowski J."/>
            <person name="Ruckert C."/>
        </authorList>
    </citation>
    <scope>NUCLEOTIDE SEQUENCE</scope>
    <source>
        <strain evidence="3">VKM Ac-1321</strain>
    </source>
</reference>
<dbReference type="EMBL" id="BSFP01000050">
    <property type="protein sequence ID" value="GLL04856.1"/>
    <property type="molecule type" value="Genomic_DNA"/>
</dbReference>
<accession>A0A9W6NQ35</accession>
<dbReference type="AlphaFoldDB" id="A0A9W6NQ35"/>
<keyword evidence="4" id="KW-1185">Reference proteome</keyword>
<dbReference type="InterPro" id="IPR028082">
    <property type="entry name" value="Peripla_BP_I"/>
</dbReference>
<proteinExistence type="predicted"/>
<organism evidence="3 4">
    <name type="scientific">Dactylosporangium matsuzakiense</name>
    <dbReference type="NCBI Taxonomy" id="53360"/>
    <lineage>
        <taxon>Bacteria</taxon>
        <taxon>Bacillati</taxon>
        <taxon>Actinomycetota</taxon>
        <taxon>Actinomycetes</taxon>
        <taxon>Micromonosporales</taxon>
        <taxon>Micromonosporaceae</taxon>
        <taxon>Dactylosporangium</taxon>
    </lineage>
</organism>
<evidence type="ECO:0000256" key="2">
    <source>
        <dbReference type="SAM" id="Phobius"/>
    </source>
</evidence>
<dbReference type="Proteomes" id="UP001143480">
    <property type="component" value="Unassembled WGS sequence"/>
</dbReference>
<keyword evidence="2" id="KW-0812">Transmembrane</keyword>
<keyword evidence="2" id="KW-1133">Transmembrane helix</keyword>
<dbReference type="RefSeq" id="WP_261958533.1">
    <property type="nucleotide sequence ID" value="NZ_BAAAXA010000001.1"/>
</dbReference>
<gene>
    <name evidence="3" type="ORF">GCM10017581_066030</name>
</gene>
<keyword evidence="2" id="KW-0472">Membrane</keyword>
<evidence type="ECO:0000313" key="3">
    <source>
        <dbReference type="EMBL" id="GLL04856.1"/>
    </source>
</evidence>
<protein>
    <recommendedName>
        <fullName evidence="5">ABC-type branched-subunit amino acid transport system substrate-binding protein</fullName>
    </recommendedName>
</protein>
<feature type="region of interest" description="Disordered" evidence="1">
    <location>
        <begin position="487"/>
        <end position="511"/>
    </location>
</feature>
<dbReference type="Gene3D" id="3.40.50.2300">
    <property type="match status" value="2"/>
</dbReference>
<evidence type="ECO:0000256" key="1">
    <source>
        <dbReference type="SAM" id="MobiDB-lite"/>
    </source>
</evidence>
<dbReference type="SUPFAM" id="SSF53822">
    <property type="entry name" value="Periplasmic binding protein-like I"/>
    <property type="match status" value="1"/>
</dbReference>